<gene>
    <name evidence="3" type="ORF">UL81_00170</name>
</gene>
<keyword evidence="2" id="KW-1133">Transmembrane helix</keyword>
<feature type="region of interest" description="Disordered" evidence="1">
    <location>
        <begin position="104"/>
        <end position="145"/>
    </location>
</feature>
<dbReference type="Proteomes" id="UP000033566">
    <property type="component" value="Chromosome"/>
</dbReference>
<dbReference type="HOGENOM" id="CLU_078729_1_1_11"/>
<dbReference type="KEGG" id="ccj:UL81_00170"/>
<feature type="compositionally biased region" description="Basic and acidic residues" evidence="1">
    <location>
        <begin position="109"/>
        <end position="125"/>
    </location>
</feature>
<accession>A0A0F6QWD4</accession>
<keyword evidence="4" id="KW-1185">Reference proteome</keyword>
<dbReference type="EMBL" id="CP011311">
    <property type="protein sequence ID" value="AKE38028.1"/>
    <property type="molecule type" value="Genomic_DNA"/>
</dbReference>
<evidence type="ECO:0000313" key="4">
    <source>
        <dbReference type="Proteomes" id="UP000033566"/>
    </source>
</evidence>
<keyword evidence="2" id="KW-0472">Membrane</keyword>
<proteinExistence type="predicted"/>
<feature type="region of interest" description="Disordered" evidence="1">
    <location>
        <begin position="1"/>
        <end position="58"/>
    </location>
</feature>
<dbReference type="AlphaFoldDB" id="A0A0F6QWD4"/>
<reference evidence="3 4" key="1">
    <citation type="journal article" date="2015" name="Genome Announc.">
        <title>Complete Genome Sequence of Corynebacterium camporealensis DSM 44610, Isolated from the Milk of a Manchega Sheep with Subclinical Mastitis.</title>
        <authorList>
            <person name="Ruckert C."/>
            <person name="Albersmeier A."/>
            <person name="Winkler A."/>
            <person name="Tauch A."/>
        </authorList>
    </citation>
    <scope>NUCLEOTIDE SEQUENCE [LARGE SCALE GENOMIC DNA]</scope>
    <source>
        <strain evidence="3 4">DSM 44610</strain>
    </source>
</reference>
<dbReference type="PATRIC" id="fig|161896.4.peg.32"/>
<evidence type="ECO:0000256" key="1">
    <source>
        <dbReference type="SAM" id="MobiDB-lite"/>
    </source>
</evidence>
<dbReference type="OrthoDB" id="4412616at2"/>
<keyword evidence="2" id="KW-0812">Transmembrane</keyword>
<dbReference type="RefSeq" id="WP_035106096.1">
    <property type="nucleotide sequence ID" value="NZ_CP011311.1"/>
</dbReference>
<protein>
    <submittedName>
        <fullName evidence="3">Uncharacterized protein</fullName>
    </submittedName>
</protein>
<name>A0A0F6QWD4_9CORY</name>
<dbReference type="STRING" id="161896.UL81_00170"/>
<organism evidence="3 4">
    <name type="scientific">Corynebacterium camporealensis</name>
    <dbReference type="NCBI Taxonomy" id="161896"/>
    <lineage>
        <taxon>Bacteria</taxon>
        <taxon>Bacillati</taxon>
        <taxon>Actinomycetota</taxon>
        <taxon>Actinomycetes</taxon>
        <taxon>Mycobacteriales</taxon>
        <taxon>Corynebacteriaceae</taxon>
        <taxon>Corynebacterium</taxon>
    </lineage>
</organism>
<evidence type="ECO:0000256" key="2">
    <source>
        <dbReference type="SAM" id="Phobius"/>
    </source>
</evidence>
<feature type="transmembrane region" description="Helical" evidence="2">
    <location>
        <begin position="63"/>
        <end position="87"/>
    </location>
</feature>
<evidence type="ECO:0000313" key="3">
    <source>
        <dbReference type="EMBL" id="AKE38028.1"/>
    </source>
</evidence>
<sequence length="209" mass="23156">MADNQGPQRPNNPFDPPTQDFPPQNADNQWQQQQNQWQQQPQYQQQKYPQQPPQKNSDSGKTALIIAVIALLLVIAVGAIGIMNGWFGGSSDDDDNQEEFVTETVIETEEPKADSNDSNSNREERDEPESTGGDPNRYRSYDAGTSVTSDTFASNVHSAFRDRYLSTGDENMSINVYSPVTGQTYTMNCGRQGSSVACRGGNNAVVYIY</sequence>
<feature type="compositionally biased region" description="Low complexity" evidence="1">
    <location>
        <begin position="21"/>
        <end position="55"/>
    </location>
</feature>